<reference evidence="11" key="1">
    <citation type="submission" date="2020-02" db="EMBL/GenBank/DDBJ databases">
        <authorList>
            <person name="Meier V. D."/>
        </authorList>
    </citation>
    <scope>NUCLEOTIDE SEQUENCE</scope>
    <source>
        <strain evidence="11">AVDCRST_MAG88</strain>
    </source>
</reference>
<dbReference type="EC" id="2.7.13.3" evidence="3"/>
<dbReference type="Gene3D" id="6.10.340.10">
    <property type="match status" value="1"/>
</dbReference>
<evidence type="ECO:0000256" key="5">
    <source>
        <dbReference type="ARBA" id="ARBA00022679"/>
    </source>
</evidence>
<dbReference type="InterPro" id="IPR003660">
    <property type="entry name" value="HAMP_dom"/>
</dbReference>
<dbReference type="PANTHER" id="PTHR45453">
    <property type="entry name" value="PHOSPHATE REGULON SENSOR PROTEIN PHOR"/>
    <property type="match status" value="1"/>
</dbReference>
<evidence type="ECO:0000256" key="1">
    <source>
        <dbReference type="ARBA" id="ARBA00000085"/>
    </source>
</evidence>
<dbReference type="SMART" id="SM00388">
    <property type="entry name" value="HisKA"/>
    <property type="match status" value="1"/>
</dbReference>
<dbReference type="SUPFAM" id="SSF158472">
    <property type="entry name" value="HAMP domain-like"/>
    <property type="match status" value="1"/>
</dbReference>
<dbReference type="InterPro" id="IPR036097">
    <property type="entry name" value="HisK_dim/P_sf"/>
</dbReference>
<dbReference type="Gene3D" id="3.30.565.10">
    <property type="entry name" value="Histidine kinase-like ATPase, C-terminal domain"/>
    <property type="match status" value="1"/>
</dbReference>
<organism evidence="11">
    <name type="scientific">uncultured Thermomicrobiales bacterium</name>
    <dbReference type="NCBI Taxonomy" id="1645740"/>
    <lineage>
        <taxon>Bacteria</taxon>
        <taxon>Pseudomonadati</taxon>
        <taxon>Thermomicrobiota</taxon>
        <taxon>Thermomicrobia</taxon>
        <taxon>Thermomicrobiales</taxon>
        <taxon>environmental samples</taxon>
    </lineage>
</organism>
<dbReference type="PROSITE" id="PS50109">
    <property type="entry name" value="HIS_KIN"/>
    <property type="match status" value="1"/>
</dbReference>
<dbReference type="CDD" id="cd06225">
    <property type="entry name" value="HAMP"/>
    <property type="match status" value="1"/>
</dbReference>
<keyword evidence="4" id="KW-0597">Phosphoprotein</keyword>
<dbReference type="SUPFAM" id="SSF55874">
    <property type="entry name" value="ATPase domain of HSP90 chaperone/DNA topoisomerase II/histidine kinase"/>
    <property type="match status" value="1"/>
</dbReference>
<dbReference type="Pfam" id="PF00512">
    <property type="entry name" value="HisKA"/>
    <property type="match status" value="1"/>
</dbReference>
<dbReference type="Pfam" id="PF02518">
    <property type="entry name" value="HATPase_c"/>
    <property type="match status" value="1"/>
</dbReference>
<dbReference type="InterPro" id="IPR005467">
    <property type="entry name" value="His_kinase_dom"/>
</dbReference>
<keyword evidence="8" id="KW-0812">Transmembrane</keyword>
<feature type="non-terminal residue" evidence="11">
    <location>
        <position position="446"/>
    </location>
</feature>
<sequence length="446" mass="47623">MTRAQLDPARPMTLAILAGLALALLAILAVPSLVTATLSARQPGPEELAAEYERRLETAAREVADNVVRWGDPAWQDAARAKLGALGIDVVLLDAAGREIYRSAPDLPRVGAELLGPDPVQVVAAVEQSPSRNIQRLVIPDPRAPAGGGPVGPRPALGIAHLFIPWPQPAPYWAWLVPLAGPATLLLTLVAVAWFIGHAVLRPLAAMSRAAQQIAAGDLEVQVPASRVLEVAEVATAFGAMGAALRRSLAQQAALEQERRFFISAIAHDLRTPLFALRGYLQGLEQGVAATPEKVVHYVRACQERATALERLIADLFAYARVEYLEEAPRREPLDLGELLRRSVEGLRPLAADKGIALDLDVAPEPSPLRGDAHLLARAAENLLDNALRHTPPGGRIRVGWGREGDRLVFSVSDNGPGIAPADLPHLFAPLYRGEASRNRQTGGAG</sequence>
<evidence type="ECO:0000256" key="4">
    <source>
        <dbReference type="ARBA" id="ARBA00022553"/>
    </source>
</evidence>
<dbReference type="GO" id="GO:0004721">
    <property type="term" value="F:phosphoprotein phosphatase activity"/>
    <property type="evidence" value="ECO:0007669"/>
    <property type="project" value="TreeGrafter"/>
</dbReference>
<keyword evidence="7" id="KW-0902">Two-component regulatory system</keyword>
<gene>
    <name evidence="11" type="ORF">AVDCRST_MAG88-2517</name>
</gene>
<keyword evidence="8" id="KW-1133">Transmembrane helix</keyword>
<dbReference type="AlphaFoldDB" id="A0A6J4VD63"/>
<evidence type="ECO:0000256" key="8">
    <source>
        <dbReference type="SAM" id="Phobius"/>
    </source>
</evidence>
<evidence type="ECO:0000256" key="2">
    <source>
        <dbReference type="ARBA" id="ARBA00004370"/>
    </source>
</evidence>
<evidence type="ECO:0000256" key="7">
    <source>
        <dbReference type="ARBA" id="ARBA00023012"/>
    </source>
</evidence>
<dbReference type="CDD" id="cd00075">
    <property type="entry name" value="HATPase"/>
    <property type="match status" value="1"/>
</dbReference>
<dbReference type="SUPFAM" id="SSF47384">
    <property type="entry name" value="Homodimeric domain of signal transducing histidine kinase"/>
    <property type="match status" value="1"/>
</dbReference>
<evidence type="ECO:0000259" key="10">
    <source>
        <dbReference type="PROSITE" id="PS50885"/>
    </source>
</evidence>
<accession>A0A6J4VD63</accession>
<dbReference type="Gene3D" id="1.10.287.130">
    <property type="match status" value="1"/>
</dbReference>
<name>A0A6J4VD63_9BACT</name>
<dbReference type="PANTHER" id="PTHR45453:SF1">
    <property type="entry name" value="PHOSPHATE REGULON SENSOR PROTEIN PHOR"/>
    <property type="match status" value="1"/>
</dbReference>
<evidence type="ECO:0000259" key="9">
    <source>
        <dbReference type="PROSITE" id="PS50109"/>
    </source>
</evidence>
<comment type="subcellular location">
    <subcellularLocation>
        <location evidence="2">Membrane</location>
    </subcellularLocation>
</comment>
<evidence type="ECO:0000256" key="6">
    <source>
        <dbReference type="ARBA" id="ARBA00022777"/>
    </source>
</evidence>
<keyword evidence="6" id="KW-0418">Kinase</keyword>
<evidence type="ECO:0000256" key="3">
    <source>
        <dbReference type="ARBA" id="ARBA00012438"/>
    </source>
</evidence>
<feature type="domain" description="Histidine kinase" evidence="9">
    <location>
        <begin position="265"/>
        <end position="446"/>
    </location>
</feature>
<dbReference type="PROSITE" id="PS50885">
    <property type="entry name" value="HAMP"/>
    <property type="match status" value="1"/>
</dbReference>
<dbReference type="InterPro" id="IPR003594">
    <property type="entry name" value="HATPase_dom"/>
</dbReference>
<dbReference type="GO" id="GO:0016036">
    <property type="term" value="P:cellular response to phosphate starvation"/>
    <property type="evidence" value="ECO:0007669"/>
    <property type="project" value="TreeGrafter"/>
</dbReference>
<dbReference type="InterPro" id="IPR003661">
    <property type="entry name" value="HisK_dim/P_dom"/>
</dbReference>
<dbReference type="SMART" id="SM00387">
    <property type="entry name" value="HATPase_c"/>
    <property type="match status" value="1"/>
</dbReference>
<dbReference type="GO" id="GO:0005886">
    <property type="term" value="C:plasma membrane"/>
    <property type="evidence" value="ECO:0007669"/>
    <property type="project" value="TreeGrafter"/>
</dbReference>
<protein>
    <recommendedName>
        <fullName evidence="3">histidine kinase</fullName>
        <ecNumber evidence="3">2.7.13.3</ecNumber>
    </recommendedName>
</protein>
<dbReference type="InterPro" id="IPR036890">
    <property type="entry name" value="HATPase_C_sf"/>
</dbReference>
<dbReference type="GO" id="GO:0000155">
    <property type="term" value="F:phosphorelay sensor kinase activity"/>
    <property type="evidence" value="ECO:0007669"/>
    <property type="project" value="InterPro"/>
</dbReference>
<dbReference type="CDD" id="cd00082">
    <property type="entry name" value="HisKA"/>
    <property type="match status" value="1"/>
</dbReference>
<proteinExistence type="predicted"/>
<dbReference type="Pfam" id="PF00672">
    <property type="entry name" value="HAMP"/>
    <property type="match status" value="1"/>
</dbReference>
<feature type="domain" description="HAMP" evidence="10">
    <location>
        <begin position="198"/>
        <end position="250"/>
    </location>
</feature>
<evidence type="ECO:0000313" key="11">
    <source>
        <dbReference type="EMBL" id="CAA9572860.1"/>
    </source>
</evidence>
<keyword evidence="8" id="KW-0472">Membrane</keyword>
<dbReference type="InterPro" id="IPR050351">
    <property type="entry name" value="BphY/WalK/GraS-like"/>
</dbReference>
<comment type="catalytic activity">
    <reaction evidence="1">
        <text>ATP + protein L-histidine = ADP + protein N-phospho-L-histidine.</text>
        <dbReference type="EC" id="2.7.13.3"/>
    </reaction>
</comment>
<keyword evidence="5" id="KW-0808">Transferase</keyword>
<feature type="transmembrane region" description="Helical" evidence="8">
    <location>
        <begin position="172"/>
        <end position="197"/>
    </location>
</feature>
<dbReference type="EMBL" id="CADCWM010000626">
    <property type="protein sequence ID" value="CAA9572860.1"/>
    <property type="molecule type" value="Genomic_DNA"/>
</dbReference>
<dbReference type="SMART" id="SM00304">
    <property type="entry name" value="HAMP"/>
    <property type="match status" value="1"/>
</dbReference>